<feature type="chain" id="PRO_5047055896" description="Outer membrane assembly lipoprotein YfiO" evidence="1">
    <location>
        <begin position="24"/>
        <end position="718"/>
    </location>
</feature>
<keyword evidence="1" id="KW-0732">Signal</keyword>
<proteinExistence type="predicted"/>
<name>A0ABR8ZP42_9GAMM</name>
<evidence type="ECO:0000313" key="2">
    <source>
        <dbReference type="EMBL" id="MBD8105431.1"/>
    </source>
</evidence>
<comment type="caution">
    <text evidence="2">The sequence shown here is derived from an EMBL/GenBank/DDBJ whole genome shotgun (WGS) entry which is preliminary data.</text>
</comment>
<reference evidence="2 3" key="1">
    <citation type="journal article" date="2020" name="FEMS Microbiol. Ecol.">
        <title>Temporal dynamics of bacterial communities during seed development and maturation.</title>
        <authorList>
            <person name="Chesneau G."/>
            <person name="Torres-Cortes G."/>
            <person name="Briand M."/>
            <person name="Darrasse A."/>
            <person name="Preveaux A."/>
            <person name="Marais C."/>
            <person name="Jacques M.A."/>
            <person name="Shade A."/>
            <person name="Barret M."/>
        </authorList>
    </citation>
    <scope>NUCLEOTIDE SEQUENCE [LARGE SCALE GENOMIC DNA]</scope>
    <source>
        <strain evidence="2 3">CFBP13732</strain>
    </source>
</reference>
<accession>A0ABR8ZP42</accession>
<dbReference type="Gene3D" id="1.25.40.10">
    <property type="entry name" value="Tetratricopeptide repeat domain"/>
    <property type="match status" value="1"/>
</dbReference>
<gene>
    <name evidence="2" type="ORF">IFT93_03210</name>
</gene>
<evidence type="ECO:0008006" key="4">
    <source>
        <dbReference type="Google" id="ProtNLM"/>
    </source>
</evidence>
<dbReference type="EMBL" id="JACYNN010000001">
    <property type="protein sequence ID" value="MBD8105431.1"/>
    <property type="molecule type" value="Genomic_DNA"/>
</dbReference>
<protein>
    <recommendedName>
        <fullName evidence="4">Outer membrane assembly lipoprotein YfiO</fullName>
    </recommendedName>
</protein>
<feature type="signal peptide" evidence="1">
    <location>
        <begin position="1"/>
        <end position="23"/>
    </location>
</feature>
<dbReference type="InterPro" id="IPR011990">
    <property type="entry name" value="TPR-like_helical_dom_sf"/>
</dbReference>
<organism evidence="2 3">
    <name type="scientific">Erwinia persicina</name>
    <dbReference type="NCBI Taxonomy" id="55211"/>
    <lineage>
        <taxon>Bacteria</taxon>
        <taxon>Pseudomonadati</taxon>
        <taxon>Pseudomonadota</taxon>
        <taxon>Gammaproteobacteria</taxon>
        <taxon>Enterobacterales</taxon>
        <taxon>Erwiniaceae</taxon>
        <taxon>Erwinia</taxon>
    </lineage>
</organism>
<evidence type="ECO:0000256" key="1">
    <source>
        <dbReference type="SAM" id="SignalP"/>
    </source>
</evidence>
<sequence length="718" mass="79415">MMRKSRIALTVLASLTVSAQAFASSDIQSCQWGSSDCFIVSPPVLDVTNDTRDNLLRLVSEKMPPSLLAQPVPQDMTRSRSFYFGYHDEATTAPTSPAVMDDPLSATLLTQIAALGLNDNILKVTPMAPGEEENRFVSYTLSTVSQFFAALLADTTLDAEQRKALATARMSLSDSAEYRQQTAALPGPEGSAAQAFRDYLLAASFFYQGDYPAAGQAFTSLEKSTQPWVAETASYMLMRTALNQSSQNANGEYGEFDVKKIDKQVAATAMTAARAYLTAWPKGQYVASAEGMMRRINWYLEDWDSLAKQYEHSLTQATRTDDVIALIAENDLKLQSKDQSGDAIFTSATGAPLLTFTQTLRLMRSQDCPSRQPCVDAAYLESIKPIFDQAGRLPLWHYLTRMQAFRQGDYPAVIAAIKPADTLPAHDILTFSEQVLYGDALMARQQWPAARDHWSHLLTLSQDAEQQQFLQARLAAALVSGDETAKIFAADSQVTNLRYRSLVLKTRATPALLRQQASTGPNDEERTIALHTLLVRDLTEARYNDWLQDRTLAGHITTPVVTAAFDDVQLSAFDWSGEKTEKGYACPSLQTVVTQLASQRDNSHALNCLSEFFRTTGVAVSLAADSGGNGTLDTTVTEGKRPGRPDRQHYYQQVIGNSKAEPEDKSYALYRAVMCYAPSGYSDCGGAEVDKSQRQRWFTQLKKQYPGSTWATKLKYYW</sequence>
<keyword evidence="3" id="KW-1185">Reference proteome</keyword>
<evidence type="ECO:0000313" key="3">
    <source>
        <dbReference type="Proteomes" id="UP000661012"/>
    </source>
</evidence>
<dbReference type="Proteomes" id="UP000661012">
    <property type="component" value="Unassembled WGS sequence"/>
</dbReference>